<dbReference type="EMBL" id="CP074371">
    <property type="protein sequence ID" value="QVI18943.1"/>
    <property type="molecule type" value="Genomic_DNA"/>
</dbReference>
<dbReference type="RefSeq" id="WP_213554980.1">
    <property type="nucleotide sequence ID" value="NZ_JBHXAJ010000009.1"/>
</dbReference>
<evidence type="ECO:0000313" key="2">
    <source>
        <dbReference type="Proteomes" id="UP000683310"/>
    </source>
</evidence>
<name>A0ABX8CG53_9NOCA</name>
<protein>
    <submittedName>
        <fullName evidence="1">Uncharacterized protein</fullName>
    </submittedName>
</protein>
<gene>
    <name evidence="1" type="ORF">KHQ06_20865</name>
</gene>
<keyword evidence="2" id="KW-1185">Reference proteome</keyword>
<dbReference type="Proteomes" id="UP000683310">
    <property type="component" value="Chromosome"/>
</dbReference>
<accession>A0ABX8CG53</accession>
<organism evidence="1 2">
    <name type="scientific">Nocardia tengchongensis</name>
    <dbReference type="NCBI Taxonomy" id="2055889"/>
    <lineage>
        <taxon>Bacteria</taxon>
        <taxon>Bacillati</taxon>
        <taxon>Actinomycetota</taxon>
        <taxon>Actinomycetes</taxon>
        <taxon>Mycobacteriales</taxon>
        <taxon>Nocardiaceae</taxon>
        <taxon>Nocardia</taxon>
    </lineage>
</organism>
<reference evidence="1 2" key="1">
    <citation type="submission" date="2021-04" db="EMBL/GenBank/DDBJ databases">
        <title>Nocardia tengchongensis.</title>
        <authorList>
            <person name="Zhuang k."/>
            <person name="Ran Y."/>
            <person name="Li W."/>
        </authorList>
    </citation>
    <scope>NUCLEOTIDE SEQUENCE [LARGE SCALE GENOMIC DNA]</scope>
    <source>
        <strain evidence="1 2">CFH S0057</strain>
    </source>
</reference>
<sequence length="64" mass="7297">MIGSKTHTRWGFYRGTATEFLNALLTESLPAGRLFDEFADMVDEFGAYCDFYHEGRKIDRVTAA</sequence>
<proteinExistence type="predicted"/>
<evidence type="ECO:0000313" key="1">
    <source>
        <dbReference type="EMBL" id="QVI18943.1"/>
    </source>
</evidence>